<evidence type="ECO:0000256" key="1">
    <source>
        <dbReference type="ARBA" id="ARBA00022598"/>
    </source>
</evidence>
<feature type="domain" description="AMP-dependent synthetase/ligase" evidence="2">
    <location>
        <begin position="41"/>
        <end position="370"/>
    </location>
</feature>
<dbReference type="PROSITE" id="PS00455">
    <property type="entry name" value="AMP_BINDING"/>
    <property type="match status" value="1"/>
</dbReference>
<dbReference type="InterPro" id="IPR020845">
    <property type="entry name" value="AMP-binding_CS"/>
</dbReference>
<keyword evidence="5" id="KW-1185">Reference proteome</keyword>
<dbReference type="Pfam" id="PF00501">
    <property type="entry name" value="AMP-binding"/>
    <property type="match status" value="1"/>
</dbReference>
<dbReference type="InterPro" id="IPR000873">
    <property type="entry name" value="AMP-dep_synth/lig_dom"/>
</dbReference>
<dbReference type="Pfam" id="PF13193">
    <property type="entry name" value="AMP-binding_C"/>
    <property type="match status" value="1"/>
</dbReference>
<dbReference type="InterPro" id="IPR042099">
    <property type="entry name" value="ANL_N_sf"/>
</dbReference>
<protein>
    <submittedName>
        <fullName evidence="4">AMP-binding protein</fullName>
    </submittedName>
</protein>
<evidence type="ECO:0000313" key="5">
    <source>
        <dbReference type="Proteomes" id="UP001205566"/>
    </source>
</evidence>
<sequence length="518" mass="56855">MSAIPCYRENLAELLLSNKHHESADTLYLYKEDQIRRQHFSVSVRALASELQRAINPGDHILIMLNDSPSLAQMFLAVIAVGGVPAIINPKIRNETVEEMIRQKIPAFIVTSFEKAHTLPHWSDIEIIIFEEAAPGGTQLSPEQFGFACGNPEWNDFHRVPNNEVCYLQYTSGSTGTPKGVMHSTSGTMAFCKAVADNLLALNAGDICYSAPKMFFGYGMGNSLFFPIYAGCTAILDDAWPTPKGIIANIAQYKPSVLFAVPAIYSALESQAGLIAKSVSKAVSAGAPLPEAEYRYWISQGIEICDGIGATEVGHIFLANRLGRSRPGATGQVLPGYQCMLVDESGDEIVNTGTQGVLLVKGGSVSSGYFGQPEKTSEKFDQGWYRTGDNFVMDADGYYYYRGREDDMFKVNGRWVTPALIEHSLLEEFPSILECAVVPTAHGAAPVQPVLFLVTDQQSVTTEAVLAFIRHRFDSYMHPARVLYLESLPRNDNGKVVRKEMTRMATQQNDPVEAPICA</sequence>
<reference evidence="4" key="1">
    <citation type="thesis" date="2020" institute="Technische Universitat Dresden" country="Dresden, Germany">
        <title>The Agarolytic System of Microbulbifer elongatus PORT2, Isolated from Batu Karas, Pangandaran West Java Indonesia.</title>
        <authorList>
            <person name="Anggraeni S.R."/>
        </authorList>
    </citation>
    <scope>NUCLEOTIDE SEQUENCE</scope>
    <source>
        <strain evidence="4">PORT2</strain>
    </source>
</reference>
<name>A0ABT1P3M6_9GAMM</name>
<comment type="caution">
    <text evidence="4">The sequence shown here is derived from an EMBL/GenBank/DDBJ whole genome shotgun (WGS) entry which is preliminary data.</text>
</comment>
<dbReference type="PANTHER" id="PTHR43352">
    <property type="entry name" value="ACETYL-COA SYNTHETASE"/>
    <property type="match status" value="1"/>
</dbReference>
<feature type="domain" description="AMP-binding enzyme C-terminal" evidence="3">
    <location>
        <begin position="425"/>
        <end position="495"/>
    </location>
</feature>
<dbReference type="RefSeq" id="WP_255875636.1">
    <property type="nucleotide sequence ID" value="NZ_JACASI010000037.1"/>
</dbReference>
<dbReference type="InterPro" id="IPR025110">
    <property type="entry name" value="AMP-bd_C"/>
</dbReference>
<gene>
    <name evidence="4" type="ORF">HXX02_14880</name>
</gene>
<organism evidence="4 5">
    <name type="scientific">Microbulbifer elongatus</name>
    <dbReference type="NCBI Taxonomy" id="86173"/>
    <lineage>
        <taxon>Bacteria</taxon>
        <taxon>Pseudomonadati</taxon>
        <taxon>Pseudomonadota</taxon>
        <taxon>Gammaproteobacteria</taxon>
        <taxon>Cellvibrionales</taxon>
        <taxon>Microbulbiferaceae</taxon>
        <taxon>Microbulbifer</taxon>
    </lineage>
</organism>
<evidence type="ECO:0000259" key="3">
    <source>
        <dbReference type="Pfam" id="PF13193"/>
    </source>
</evidence>
<dbReference type="Gene3D" id="3.40.50.12780">
    <property type="entry name" value="N-terminal domain of ligase-like"/>
    <property type="match status" value="1"/>
</dbReference>
<dbReference type="Proteomes" id="UP001205566">
    <property type="component" value="Unassembled WGS sequence"/>
</dbReference>
<dbReference type="PANTHER" id="PTHR43352:SF1">
    <property type="entry name" value="ANTHRANILATE--COA LIGASE"/>
    <property type="match status" value="1"/>
</dbReference>
<proteinExistence type="predicted"/>
<dbReference type="SUPFAM" id="SSF56801">
    <property type="entry name" value="Acetyl-CoA synthetase-like"/>
    <property type="match status" value="1"/>
</dbReference>
<dbReference type="Gene3D" id="3.30.300.30">
    <property type="match status" value="1"/>
</dbReference>
<evidence type="ECO:0000313" key="4">
    <source>
        <dbReference type="EMBL" id="MCQ3830722.1"/>
    </source>
</evidence>
<keyword evidence="1" id="KW-0436">Ligase</keyword>
<dbReference type="InterPro" id="IPR045851">
    <property type="entry name" value="AMP-bd_C_sf"/>
</dbReference>
<accession>A0ABT1P3M6</accession>
<dbReference type="EMBL" id="JACASI010000037">
    <property type="protein sequence ID" value="MCQ3830722.1"/>
    <property type="molecule type" value="Genomic_DNA"/>
</dbReference>
<evidence type="ECO:0000259" key="2">
    <source>
        <dbReference type="Pfam" id="PF00501"/>
    </source>
</evidence>